<evidence type="ECO:0000313" key="2">
    <source>
        <dbReference type="EMBL" id="JAC78018.1"/>
    </source>
</evidence>
<protein>
    <submittedName>
        <fullName evidence="2">Uncharacterized protein</fullName>
    </submittedName>
</protein>
<feature type="region of interest" description="Disordered" evidence="1">
    <location>
        <begin position="174"/>
        <end position="252"/>
    </location>
</feature>
<evidence type="ECO:0000256" key="1">
    <source>
        <dbReference type="SAM" id="MobiDB-lite"/>
    </source>
</evidence>
<gene>
    <name evidence="2" type="ORF">TSPGSL018_16232</name>
</gene>
<organism evidence="2">
    <name type="scientific">Tetraselmis sp. GSL018</name>
    <dbReference type="NCBI Taxonomy" id="582737"/>
    <lineage>
        <taxon>Eukaryota</taxon>
        <taxon>Viridiplantae</taxon>
        <taxon>Chlorophyta</taxon>
        <taxon>core chlorophytes</taxon>
        <taxon>Chlorodendrophyceae</taxon>
        <taxon>Chlorodendrales</taxon>
        <taxon>Chlorodendraceae</taxon>
        <taxon>Tetraselmis</taxon>
    </lineage>
</organism>
<accession>A0A061S1A1</accession>
<feature type="compositionally biased region" description="Basic and acidic residues" evidence="1">
    <location>
        <begin position="198"/>
        <end position="208"/>
    </location>
</feature>
<dbReference type="AlphaFoldDB" id="A0A061S1A1"/>
<reference evidence="2" key="1">
    <citation type="submission" date="2014-05" db="EMBL/GenBank/DDBJ databases">
        <title>The transcriptome of the halophilic microalga Tetraselmis sp. GSL018 isolated from the Great Salt Lake, Utah.</title>
        <authorList>
            <person name="Jinkerson R.E."/>
            <person name="D'Adamo S."/>
            <person name="Posewitz M.C."/>
        </authorList>
    </citation>
    <scope>NUCLEOTIDE SEQUENCE</scope>
    <source>
        <strain evidence="2">GSL018</strain>
    </source>
</reference>
<proteinExistence type="predicted"/>
<dbReference type="EMBL" id="GBEZ01007444">
    <property type="protein sequence ID" value="JAC78018.1"/>
    <property type="molecule type" value="Transcribed_RNA"/>
</dbReference>
<sequence>MDYKEPEETNLENTGNPCLEKQLSGRTKRRLKKEARLERLLVKFRQFQEEKDSREEAERLDKLRNAPSPFTYTKFFSKVRSMVGGGLSDIELASWAQRVCSAYGIDRGLQAQFTLEFLVYTAIEIYAIIIQMAWRRHAERQRMAWENGDFSRPLADLVCQEEFFWDERKTADFKAKSAAAPQRQRQRSDAADGSGEEAQPRRGGERPCGRCPAPSPGAPRQLVAGSTGKPGRSPSKGAERSPRKPSSTTWRG</sequence>
<feature type="region of interest" description="Disordered" evidence="1">
    <location>
        <begin position="1"/>
        <end position="25"/>
    </location>
</feature>
<name>A0A061S1A1_9CHLO</name>